<dbReference type="Proteomes" id="UP001198402">
    <property type="component" value="Unassembled WGS sequence"/>
</dbReference>
<reference evidence="2" key="1">
    <citation type="submission" date="2023-07" db="EMBL/GenBank/DDBJ databases">
        <authorList>
            <person name="Yue Y."/>
        </authorList>
    </citation>
    <scope>NUCLEOTIDE SEQUENCE [LARGE SCALE GENOMIC DNA]</scope>
    <source>
        <strain evidence="2">2Y89</strain>
    </source>
</reference>
<accession>A0ABS7Y0C7</accession>
<comment type="caution">
    <text evidence="1">The sequence shown here is derived from an EMBL/GenBank/DDBJ whole genome shotgun (WGS) entry which is preliminary data.</text>
</comment>
<protein>
    <submittedName>
        <fullName evidence="1">Uncharacterized protein</fullName>
    </submittedName>
</protein>
<dbReference type="RefSeq" id="WP_224478289.1">
    <property type="nucleotide sequence ID" value="NZ_JAIUJS010000004.1"/>
</dbReference>
<evidence type="ECO:0000313" key="2">
    <source>
        <dbReference type="Proteomes" id="UP001198402"/>
    </source>
</evidence>
<dbReference type="EMBL" id="JAIUJS010000004">
    <property type="protein sequence ID" value="MCA0153322.1"/>
    <property type="molecule type" value="Genomic_DNA"/>
</dbReference>
<keyword evidence="2" id="KW-1185">Reference proteome</keyword>
<evidence type="ECO:0000313" key="1">
    <source>
        <dbReference type="EMBL" id="MCA0153322.1"/>
    </source>
</evidence>
<proteinExistence type="predicted"/>
<name>A0ABS7Y0C7_9FLAO</name>
<sequence length="189" mass="21690">MLKDIPLKSKDSITKNLLVLKICTWHQLIEHVKNLPYGRNSNRSDFNLVITENKGTCSSKHALLKKVADVNGLSNVKLILGIYKMNQKNTPKIGSVLSQNNIDYIPEAHCYLNIDGRRLDYTSANSKFDKIAKDILEEIEISPEQVVEFKINYHKNFIKGWLEESKSNKTFTQIWDIREKCITHLSGNS</sequence>
<gene>
    <name evidence="1" type="ORF">LBV24_08860</name>
</gene>
<organism evidence="1 2">
    <name type="scientific">Winogradskyella vincentii</name>
    <dbReference type="NCBI Taxonomy" id="2877122"/>
    <lineage>
        <taxon>Bacteria</taxon>
        <taxon>Pseudomonadati</taxon>
        <taxon>Bacteroidota</taxon>
        <taxon>Flavobacteriia</taxon>
        <taxon>Flavobacteriales</taxon>
        <taxon>Flavobacteriaceae</taxon>
        <taxon>Winogradskyella</taxon>
    </lineage>
</organism>